<comment type="caution">
    <text evidence="2">The sequence shown here is derived from an EMBL/GenBank/DDBJ whole genome shotgun (WGS) entry which is preliminary data.</text>
</comment>
<dbReference type="Proteomes" id="UP001500200">
    <property type="component" value="Unassembled WGS sequence"/>
</dbReference>
<reference evidence="3" key="1">
    <citation type="journal article" date="2019" name="Int. J. Syst. Evol. Microbiol.">
        <title>The Global Catalogue of Microorganisms (GCM) 10K type strain sequencing project: providing services to taxonomists for standard genome sequencing and annotation.</title>
        <authorList>
            <consortium name="The Broad Institute Genomics Platform"/>
            <consortium name="The Broad Institute Genome Sequencing Center for Infectious Disease"/>
            <person name="Wu L."/>
            <person name="Ma J."/>
        </authorList>
    </citation>
    <scope>NUCLEOTIDE SEQUENCE [LARGE SCALE GENOMIC DNA]</scope>
    <source>
        <strain evidence="3">JCM 18514</strain>
    </source>
</reference>
<protein>
    <submittedName>
        <fullName evidence="2">Uncharacterized protein</fullName>
    </submittedName>
</protein>
<gene>
    <name evidence="2" type="ORF">GCM10023346_03300</name>
</gene>
<accession>A0ABP9RZR8</accession>
<name>A0ABP9RZR8_9MICC</name>
<dbReference type="EMBL" id="BAABKK010000003">
    <property type="protein sequence ID" value="GAA5189251.1"/>
    <property type="molecule type" value="Genomic_DNA"/>
</dbReference>
<sequence length="90" mass="9798">MSMSFPRRTHRPWAAISPGTSTASERVQAATIGGIAFFAVEARVGRMGICSRPGTGMTRYEMTKHRDPPIRAPWPDYAQLVSPKKGASHG</sequence>
<feature type="region of interest" description="Disordered" evidence="1">
    <location>
        <begin position="1"/>
        <end position="21"/>
    </location>
</feature>
<evidence type="ECO:0000256" key="1">
    <source>
        <dbReference type="SAM" id="MobiDB-lite"/>
    </source>
</evidence>
<organism evidence="2 3">
    <name type="scientific">Arthrobacter gyeryongensis</name>
    <dbReference type="NCBI Taxonomy" id="1650592"/>
    <lineage>
        <taxon>Bacteria</taxon>
        <taxon>Bacillati</taxon>
        <taxon>Actinomycetota</taxon>
        <taxon>Actinomycetes</taxon>
        <taxon>Micrococcales</taxon>
        <taxon>Micrococcaceae</taxon>
        <taxon>Arthrobacter</taxon>
    </lineage>
</organism>
<evidence type="ECO:0000313" key="3">
    <source>
        <dbReference type="Proteomes" id="UP001500200"/>
    </source>
</evidence>
<proteinExistence type="predicted"/>
<evidence type="ECO:0000313" key="2">
    <source>
        <dbReference type="EMBL" id="GAA5189251.1"/>
    </source>
</evidence>
<keyword evidence="3" id="KW-1185">Reference proteome</keyword>